<reference evidence="10 11" key="2">
    <citation type="submission" date="2019-01" db="EMBL/GenBank/DDBJ databases">
        <title>The decoding of complex shrimp genome reveals the adaptation for benthos swimmer, frequently molting mechanism and breeding impact on genome.</title>
        <authorList>
            <person name="Sun Y."/>
            <person name="Gao Y."/>
            <person name="Yu Y."/>
        </authorList>
    </citation>
    <scope>NUCLEOTIDE SEQUENCE [LARGE SCALE GENOMIC DNA]</scope>
    <source>
        <tissue evidence="10">Muscle</tissue>
    </source>
</reference>
<name>A0A423TBF1_PENVA</name>
<accession>A0A423TBF1</accession>
<evidence type="ECO:0000256" key="4">
    <source>
        <dbReference type="ARBA" id="ARBA00022547"/>
    </source>
</evidence>
<comment type="similarity">
    <text evidence="2">Belongs to the ATPase g subunit family.</text>
</comment>
<protein>
    <submittedName>
        <fullName evidence="10">ATP synthase subunit g</fullName>
    </submittedName>
</protein>
<gene>
    <name evidence="10" type="ORF">C7M84_007778</name>
</gene>
<evidence type="ECO:0000313" key="10">
    <source>
        <dbReference type="EMBL" id="ROT73776.1"/>
    </source>
</evidence>
<evidence type="ECO:0000256" key="9">
    <source>
        <dbReference type="ARBA" id="ARBA00023310"/>
    </source>
</evidence>
<keyword evidence="8" id="KW-0472">Membrane</keyword>
<comment type="subcellular location">
    <subcellularLocation>
        <location evidence="1">Mitochondrion membrane</location>
    </subcellularLocation>
</comment>
<keyword evidence="4" id="KW-0138">CF(0)</keyword>
<keyword evidence="9" id="KW-0066">ATP synthesis</keyword>
<evidence type="ECO:0000256" key="1">
    <source>
        <dbReference type="ARBA" id="ARBA00004325"/>
    </source>
</evidence>
<sequence>MDCRGKKVLNIQRVLKVLKACPDKQVCPLGSMVGVQIMPGFPVNVVNTPDNASIPAGRDFWSKSIIGTPGRRRTVPSTGWLFSSLVHGRRTSKMSKLIARIPAMAKAAVESTTPKLNTFVRYAKVELVPPSPADLGAVAQGLGNIVKSAQTGAWKNLTVREATLNTLVAVEVMCWFFIGECIGKGSLVAYQV</sequence>
<evidence type="ECO:0000256" key="6">
    <source>
        <dbReference type="ARBA" id="ARBA00023065"/>
    </source>
</evidence>
<evidence type="ECO:0000313" key="11">
    <source>
        <dbReference type="Proteomes" id="UP000283509"/>
    </source>
</evidence>
<evidence type="ECO:0000256" key="8">
    <source>
        <dbReference type="ARBA" id="ARBA00023136"/>
    </source>
</evidence>
<dbReference type="GO" id="GO:0015078">
    <property type="term" value="F:proton transmembrane transporter activity"/>
    <property type="evidence" value="ECO:0007669"/>
    <property type="project" value="InterPro"/>
</dbReference>
<dbReference type="EMBL" id="QCYY01001993">
    <property type="protein sequence ID" value="ROT73776.1"/>
    <property type="molecule type" value="Genomic_DNA"/>
</dbReference>
<dbReference type="GO" id="GO:0045259">
    <property type="term" value="C:proton-transporting ATP synthase complex"/>
    <property type="evidence" value="ECO:0007669"/>
    <property type="project" value="UniProtKB-KW"/>
</dbReference>
<keyword evidence="5" id="KW-0375">Hydrogen ion transport</keyword>
<dbReference type="OrthoDB" id="437at2759"/>
<dbReference type="STRING" id="6689.A0A423TBF1"/>
<keyword evidence="3" id="KW-0813">Transport</keyword>
<dbReference type="Proteomes" id="UP000283509">
    <property type="component" value="Unassembled WGS sequence"/>
</dbReference>
<organism evidence="10 11">
    <name type="scientific">Penaeus vannamei</name>
    <name type="common">Whiteleg shrimp</name>
    <name type="synonym">Litopenaeus vannamei</name>
    <dbReference type="NCBI Taxonomy" id="6689"/>
    <lineage>
        <taxon>Eukaryota</taxon>
        <taxon>Metazoa</taxon>
        <taxon>Ecdysozoa</taxon>
        <taxon>Arthropoda</taxon>
        <taxon>Crustacea</taxon>
        <taxon>Multicrustacea</taxon>
        <taxon>Malacostraca</taxon>
        <taxon>Eumalacostraca</taxon>
        <taxon>Eucarida</taxon>
        <taxon>Decapoda</taxon>
        <taxon>Dendrobranchiata</taxon>
        <taxon>Penaeoidea</taxon>
        <taxon>Penaeidae</taxon>
        <taxon>Penaeus</taxon>
    </lineage>
</organism>
<evidence type="ECO:0000256" key="7">
    <source>
        <dbReference type="ARBA" id="ARBA00023128"/>
    </source>
</evidence>
<dbReference type="GO" id="GO:0015986">
    <property type="term" value="P:proton motive force-driven ATP synthesis"/>
    <property type="evidence" value="ECO:0007669"/>
    <property type="project" value="InterPro"/>
</dbReference>
<evidence type="ECO:0000256" key="3">
    <source>
        <dbReference type="ARBA" id="ARBA00022448"/>
    </source>
</evidence>
<comment type="caution">
    <text evidence="10">The sequence shown here is derived from an EMBL/GenBank/DDBJ whole genome shotgun (WGS) entry which is preliminary data.</text>
</comment>
<evidence type="ECO:0000256" key="2">
    <source>
        <dbReference type="ARBA" id="ARBA00005699"/>
    </source>
</evidence>
<dbReference type="Pfam" id="PF04718">
    <property type="entry name" value="ATP-synt_G"/>
    <property type="match status" value="1"/>
</dbReference>
<proteinExistence type="inferred from homology"/>
<dbReference type="PANTHER" id="PTHR12386">
    <property type="entry name" value="ATP SYNTHASE SUBUNIT"/>
    <property type="match status" value="1"/>
</dbReference>
<reference evidence="10 11" key="1">
    <citation type="submission" date="2018-04" db="EMBL/GenBank/DDBJ databases">
        <authorList>
            <person name="Zhang X."/>
            <person name="Yuan J."/>
            <person name="Li F."/>
            <person name="Xiang J."/>
        </authorList>
    </citation>
    <scope>NUCLEOTIDE SEQUENCE [LARGE SCALE GENOMIC DNA]</scope>
    <source>
        <tissue evidence="10">Muscle</tissue>
    </source>
</reference>
<evidence type="ECO:0000256" key="5">
    <source>
        <dbReference type="ARBA" id="ARBA00022781"/>
    </source>
</evidence>
<keyword evidence="6" id="KW-0406">Ion transport</keyword>
<keyword evidence="7" id="KW-0496">Mitochondrion</keyword>
<dbReference type="GO" id="GO:0031966">
    <property type="term" value="C:mitochondrial membrane"/>
    <property type="evidence" value="ECO:0007669"/>
    <property type="project" value="UniProtKB-SubCell"/>
</dbReference>
<keyword evidence="11" id="KW-1185">Reference proteome</keyword>
<dbReference type="AlphaFoldDB" id="A0A423TBF1"/>
<dbReference type="InterPro" id="IPR006808">
    <property type="entry name" value="ATP_synth_F0_gsu_mt"/>
</dbReference>